<dbReference type="EMBL" id="CCAZ020000001">
    <property type="protein sequence ID" value="CEG07973.1"/>
    <property type="molecule type" value="Genomic_DNA"/>
</dbReference>
<dbReference type="InterPro" id="IPR011250">
    <property type="entry name" value="OMP/PagP_B-barrel"/>
</dbReference>
<dbReference type="InterPro" id="IPR027385">
    <property type="entry name" value="Beta-barrel_OMP"/>
</dbReference>
<dbReference type="GO" id="GO:0009279">
    <property type="term" value="C:cell outer membrane"/>
    <property type="evidence" value="ECO:0007669"/>
    <property type="project" value="UniProtKB-SubCell"/>
</dbReference>
<dbReference type="OrthoDB" id="9815357at2"/>
<accession>A0A090N747</accession>
<dbReference type="Gene3D" id="2.40.160.20">
    <property type="match status" value="1"/>
</dbReference>
<proteinExistence type="inferred from homology"/>
<dbReference type="RefSeq" id="WP_048756024.1">
    <property type="nucleotide sequence ID" value="NZ_CCAZ020000001.1"/>
</dbReference>
<evidence type="ECO:0000256" key="6">
    <source>
        <dbReference type="SAM" id="SignalP"/>
    </source>
</evidence>
<evidence type="ECO:0000313" key="8">
    <source>
        <dbReference type="EMBL" id="CEG07973.1"/>
    </source>
</evidence>
<dbReference type="Proteomes" id="UP000035762">
    <property type="component" value="Unassembled WGS sequence"/>
</dbReference>
<dbReference type="SUPFAM" id="SSF56925">
    <property type="entry name" value="OMPA-like"/>
    <property type="match status" value="1"/>
</dbReference>
<dbReference type="AlphaFoldDB" id="A0A090N747"/>
<keyword evidence="4" id="KW-0998">Cell outer membrane</keyword>
<dbReference type="InterPro" id="IPR051692">
    <property type="entry name" value="OMP-like"/>
</dbReference>
<dbReference type="Pfam" id="PF13505">
    <property type="entry name" value="OMP_b-brl"/>
    <property type="match status" value="1"/>
</dbReference>
<keyword evidence="2 6" id="KW-0732">Signal</keyword>
<feature type="chain" id="PRO_5001861285" evidence="6">
    <location>
        <begin position="21"/>
        <end position="239"/>
    </location>
</feature>
<feature type="domain" description="Outer membrane protein beta-barrel" evidence="7">
    <location>
        <begin position="29"/>
        <end position="229"/>
    </location>
</feature>
<organism evidence="8 9">
    <name type="scientific">Afipia felis</name>
    <name type="common">Cat scratch disease bacillus</name>
    <dbReference type="NCBI Taxonomy" id="1035"/>
    <lineage>
        <taxon>Bacteria</taxon>
        <taxon>Pseudomonadati</taxon>
        <taxon>Pseudomonadota</taxon>
        <taxon>Alphaproteobacteria</taxon>
        <taxon>Hyphomicrobiales</taxon>
        <taxon>Nitrobacteraceae</taxon>
        <taxon>Afipia</taxon>
    </lineage>
</organism>
<evidence type="ECO:0000256" key="1">
    <source>
        <dbReference type="ARBA" id="ARBA00004442"/>
    </source>
</evidence>
<sequence>MKKILLAATVAALSSTAAFAADLPARTYTKAPAYVAPIYNWTGFYIGAQVGGAFTGSNGFTGTADVLGSRDDSSFIGGGVVGANYQFAPNWVVGLEGEFNGLSNDRYSFVNTTGDAVSLKNDWLASVTGRLGYTWGPGMIYAKGGVAFRDNGNVGVNAGTVALVDRKDTGYTVGAGLEYMFAPAWSAKIEYQYYNFDHTNVAFAGAGGPSVANYRDDLHTVKAGINYHFNWGGPVVAKY</sequence>
<evidence type="ECO:0000259" key="7">
    <source>
        <dbReference type="Pfam" id="PF13505"/>
    </source>
</evidence>
<evidence type="ECO:0000256" key="5">
    <source>
        <dbReference type="ARBA" id="ARBA00038306"/>
    </source>
</evidence>
<keyword evidence="9" id="KW-1185">Reference proteome</keyword>
<feature type="signal peptide" evidence="6">
    <location>
        <begin position="1"/>
        <end position="20"/>
    </location>
</feature>
<evidence type="ECO:0000313" key="9">
    <source>
        <dbReference type="Proteomes" id="UP000035762"/>
    </source>
</evidence>
<comment type="subcellular location">
    <subcellularLocation>
        <location evidence="1">Cell outer membrane</location>
    </subcellularLocation>
</comment>
<evidence type="ECO:0000256" key="4">
    <source>
        <dbReference type="ARBA" id="ARBA00023237"/>
    </source>
</evidence>
<dbReference type="STRING" id="1035.BN961_01379"/>
<reference evidence="8 9" key="1">
    <citation type="journal article" date="2014" name="Genome Announc.">
        <title>Genome Sequence of Afipia felis Strain 76713, Isolated in Hospital Water Using an Amoeba Co-Culture Procedure.</title>
        <authorList>
            <person name="Benamar S."/>
            <person name="La Scola B."/>
            <person name="Croce O."/>
        </authorList>
    </citation>
    <scope>NUCLEOTIDE SEQUENCE [LARGE SCALE GENOMIC DNA]</scope>
    <source>
        <strain evidence="8 9">76713</strain>
    </source>
</reference>
<dbReference type="PANTHER" id="PTHR34001">
    <property type="entry name" value="BLL7405 PROTEIN"/>
    <property type="match status" value="1"/>
</dbReference>
<comment type="caution">
    <text evidence="8">The sequence shown here is derived from an EMBL/GenBank/DDBJ whole genome shotgun (WGS) entry which is preliminary data.</text>
</comment>
<comment type="similarity">
    <text evidence="5">Belongs to the Omp25/RopB family.</text>
</comment>
<keyword evidence="3" id="KW-0472">Membrane</keyword>
<evidence type="ECO:0000256" key="2">
    <source>
        <dbReference type="ARBA" id="ARBA00022729"/>
    </source>
</evidence>
<gene>
    <name evidence="8" type="ORF">BN961_01379</name>
</gene>
<name>A0A090N747_AFIFE</name>
<evidence type="ECO:0000256" key="3">
    <source>
        <dbReference type="ARBA" id="ARBA00023136"/>
    </source>
</evidence>
<protein>
    <submittedName>
        <fullName evidence="8">Opacity protein antigens</fullName>
    </submittedName>
</protein>
<dbReference type="PANTHER" id="PTHR34001:SF3">
    <property type="entry name" value="BLL7405 PROTEIN"/>
    <property type="match status" value="1"/>
</dbReference>